<dbReference type="OrthoDB" id="10275846at2759"/>
<name>A0A6A3JRB0_9STRA</name>
<evidence type="ECO:0000313" key="3">
    <source>
        <dbReference type="EMBL" id="KAE9282852.1"/>
    </source>
</evidence>
<accession>A0A6A3JRB0</accession>
<evidence type="ECO:0000313" key="5">
    <source>
        <dbReference type="Proteomes" id="UP000434957"/>
    </source>
</evidence>
<dbReference type="EMBL" id="QXFT01003762">
    <property type="protein sequence ID" value="KAE9282852.1"/>
    <property type="molecule type" value="Genomic_DNA"/>
</dbReference>
<reference evidence="4 6" key="1">
    <citation type="submission" date="2018-09" db="EMBL/GenBank/DDBJ databases">
        <title>Genomic investigation of the strawberry pathogen Phytophthora fragariae indicates pathogenicity is determined by transcriptional variation in three key races.</title>
        <authorList>
            <person name="Adams T.M."/>
            <person name="Armitage A.D."/>
            <person name="Sobczyk M.K."/>
            <person name="Bates H.J."/>
            <person name="Dunwell J.M."/>
            <person name="Nellist C.F."/>
            <person name="Harrison R.J."/>
        </authorList>
    </citation>
    <scope>NUCLEOTIDE SEQUENCE [LARGE SCALE GENOMIC DNA]</scope>
    <source>
        <strain evidence="1 4">SCRP249</strain>
        <strain evidence="2 6">SCRP324</strain>
        <strain evidence="3 5">SCRP333</strain>
    </source>
</reference>
<proteinExistence type="predicted"/>
<evidence type="ECO:0000313" key="1">
    <source>
        <dbReference type="EMBL" id="KAE8974390.1"/>
    </source>
</evidence>
<evidence type="ECO:0000313" key="6">
    <source>
        <dbReference type="Proteomes" id="UP000435112"/>
    </source>
</evidence>
<dbReference type="Proteomes" id="UP000435112">
    <property type="component" value="Unassembled WGS sequence"/>
</dbReference>
<keyword evidence="5" id="KW-1185">Reference proteome</keyword>
<gene>
    <name evidence="1" type="ORF">PR001_g26005</name>
    <name evidence="2" type="ORF">PR002_g19850</name>
    <name evidence="3" type="ORF">PR003_g27296</name>
</gene>
<evidence type="ECO:0000313" key="4">
    <source>
        <dbReference type="Proteomes" id="UP000429607"/>
    </source>
</evidence>
<dbReference type="Proteomes" id="UP000429607">
    <property type="component" value="Unassembled WGS sequence"/>
</dbReference>
<dbReference type="AlphaFoldDB" id="A0A6A3JRB0"/>
<dbReference type="Proteomes" id="UP000434957">
    <property type="component" value="Unassembled WGS sequence"/>
</dbReference>
<dbReference type="EMBL" id="QXFV01003722">
    <property type="protein sequence ID" value="KAE8974390.1"/>
    <property type="molecule type" value="Genomic_DNA"/>
</dbReference>
<sequence>MTETLSLMADVCTAGASTSAAAPRIREPYSQAVESVADSNDCHTNAYYYFIKCC</sequence>
<comment type="caution">
    <text evidence="2">The sequence shown here is derived from an EMBL/GenBank/DDBJ whole genome shotgun (WGS) entry which is preliminary data.</text>
</comment>
<evidence type="ECO:0000313" key="2">
    <source>
        <dbReference type="EMBL" id="KAE8994694.1"/>
    </source>
</evidence>
<protein>
    <submittedName>
        <fullName evidence="2">Uncharacterized protein</fullName>
    </submittedName>
</protein>
<dbReference type="EMBL" id="QXFU01001835">
    <property type="protein sequence ID" value="KAE8994694.1"/>
    <property type="molecule type" value="Genomic_DNA"/>
</dbReference>
<organism evidence="2 6">
    <name type="scientific">Phytophthora rubi</name>
    <dbReference type="NCBI Taxonomy" id="129364"/>
    <lineage>
        <taxon>Eukaryota</taxon>
        <taxon>Sar</taxon>
        <taxon>Stramenopiles</taxon>
        <taxon>Oomycota</taxon>
        <taxon>Peronosporomycetes</taxon>
        <taxon>Peronosporales</taxon>
        <taxon>Peronosporaceae</taxon>
        <taxon>Phytophthora</taxon>
    </lineage>
</organism>